<dbReference type="EMBL" id="UINC01000079">
    <property type="protein sequence ID" value="SUZ48671.1"/>
    <property type="molecule type" value="Genomic_DNA"/>
</dbReference>
<dbReference type="NCBIfam" id="NF038050">
    <property type="entry name" value="NrtS"/>
    <property type="match status" value="1"/>
</dbReference>
<reference evidence="2" key="1">
    <citation type="submission" date="2018-05" db="EMBL/GenBank/DDBJ databases">
        <authorList>
            <person name="Lanie J.A."/>
            <person name="Ng W.-L."/>
            <person name="Kazmierczak K.M."/>
            <person name="Andrzejewski T.M."/>
            <person name="Davidsen T.M."/>
            <person name="Wayne K.J."/>
            <person name="Tettelin H."/>
            <person name="Glass J.I."/>
            <person name="Rusch D."/>
            <person name="Podicherti R."/>
            <person name="Tsui H.-C.T."/>
            <person name="Winkler M.E."/>
        </authorList>
    </citation>
    <scope>NUCLEOTIDE SEQUENCE</scope>
</reference>
<feature type="transmembrane region" description="Helical" evidence="1">
    <location>
        <begin position="93"/>
        <end position="113"/>
    </location>
</feature>
<keyword evidence="1" id="KW-0812">Transmembrane</keyword>
<accession>A0A381N261</accession>
<organism evidence="2">
    <name type="scientific">marine metagenome</name>
    <dbReference type="NCBI Taxonomy" id="408172"/>
    <lineage>
        <taxon>unclassified sequences</taxon>
        <taxon>metagenomes</taxon>
        <taxon>ecological metagenomes</taxon>
    </lineage>
</organism>
<keyword evidence="1" id="KW-1133">Transmembrane helix</keyword>
<sequence length="118" mass="13019">MVEAPKTNSQNARELATCDRCGCQSGKGWSFAFRKPVPEGAEDEGIILKCFRCAIWHRPMVSRSLMVALVIGTILTVLNQGDIIFTGSWKGALYWKVPITYCVPFCVATYGALSSARR</sequence>
<dbReference type="AlphaFoldDB" id="A0A381N261"/>
<feature type="transmembrane region" description="Helical" evidence="1">
    <location>
        <begin position="65"/>
        <end position="87"/>
    </location>
</feature>
<gene>
    <name evidence="2" type="ORF">METZ01_LOCUS1525</name>
</gene>
<evidence type="ECO:0000256" key="1">
    <source>
        <dbReference type="SAM" id="Phobius"/>
    </source>
</evidence>
<keyword evidence="1" id="KW-0472">Membrane</keyword>
<evidence type="ECO:0000313" key="2">
    <source>
        <dbReference type="EMBL" id="SUZ48671.1"/>
    </source>
</evidence>
<name>A0A381N261_9ZZZZ</name>
<proteinExistence type="predicted"/>
<dbReference type="InterPro" id="IPR047700">
    <property type="entry name" value="NrtS-like"/>
</dbReference>
<protein>
    <submittedName>
        <fullName evidence="2">Uncharacterized protein</fullName>
    </submittedName>
</protein>